<organism evidence="2 3">
    <name type="scientific">Komagataeibacter medellinensis (strain NBRC 3288 / BCRC 11682 / LMG 1693 / Kondo 51)</name>
    <name type="common">Gluconacetobacter medellinensis</name>
    <dbReference type="NCBI Taxonomy" id="634177"/>
    <lineage>
        <taxon>Bacteria</taxon>
        <taxon>Pseudomonadati</taxon>
        <taxon>Pseudomonadota</taxon>
        <taxon>Alphaproteobacteria</taxon>
        <taxon>Acetobacterales</taxon>
        <taxon>Acetobacteraceae</taxon>
        <taxon>Komagataeibacter</taxon>
    </lineage>
</organism>
<feature type="transmembrane region" description="Helical" evidence="1">
    <location>
        <begin position="139"/>
        <end position="163"/>
    </location>
</feature>
<feature type="transmembrane region" description="Helical" evidence="1">
    <location>
        <begin position="351"/>
        <end position="368"/>
    </location>
</feature>
<gene>
    <name evidence="2" type="ordered locus">GLX_07240</name>
</gene>
<feature type="transmembrane region" description="Helical" evidence="1">
    <location>
        <begin position="404"/>
        <end position="425"/>
    </location>
</feature>
<proteinExistence type="predicted"/>
<feature type="transmembrane region" description="Helical" evidence="1">
    <location>
        <begin position="237"/>
        <end position="260"/>
    </location>
</feature>
<reference evidence="3" key="1">
    <citation type="journal article" date="2011" name="J. Bacteriol.">
        <title>Complete genome sequence of NBRC 3288, a unique cellulose-nonproducing strain of Gluconacetobacter xylinus isolated from vinegar.</title>
        <authorList>
            <person name="Ogino H."/>
            <person name="Azuma Y."/>
            <person name="Hosoyama A."/>
            <person name="Nakazawa H."/>
            <person name="Matsutani M."/>
            <person name="Hasegawa A."/>
            <person name="Otsuyama K."/>
            <person name="Matsushita K."/>
            <person name="Fujita N."/>
            <person name="Shirai M."/>
        </authorList>
    </citation>
    <scope>NUCLEOTIDE SEQUENCE [LARGE SCALE GENOMIC DNA]</scope>
    <source>
        <strain evidence="3">NBRC 3288 / BCRC 11682 / LMG 1693</strain>
    </source>
</reference>
<dbReference type="InterPro" id="IPR045691">
    <property type="entry name" value="DUF6056"/>
</dbReference>
<protein>
    <submittedName>
        <fullName evidence="2">Uncharacterized protein</fullName>
    </submittedName>
</protein>
<evidence type="ECO:0000313" key="2">
    <source>
        <dbReference type="EMBL" id="BAK83136.1"/>
    </source>
</evidence>
<evidence type="ECO:0000313" key="3">
    <source>
        <dbReference type="Proteomes" id="UP000009044"/>
    </source>
</evidence>
<feature type="transmembrane region" description="Helical" evidence="1">
    <location>
        <begin position="73"/>
        <end position="94"/>
    </location>
</feature>
<dbReference type="Proteomes" id="UP000009044">
    <property type="component" value="Chromosome"/>
</dbReference>
<keyword evidence="1" id="KW-0472">Membrane</keyword>
<evidence type="ECO:0000256" key="1">
    <source>
        <dbReference type="SAM" id="Phobius"/>
    </source>
</evidence>
<feature type="transmembrane region" description="Helical" evidence="1">
    <location>
        <begin position="175"/>
        <end position="193"/>
    </location>
</feature>
<name>G2I4T9_KOMMN</name>
<feature type="transmembrane region" description="Helical" evidence="1">
    <location>
        <begin position="377"/>
        <end position="398"/>
    </location>
</feature>
<keyword evidence="1" id="KW-0812">Transmembrane</keyword>
<dbReference type="KEGG" id="gxy:GLX_07240"/>
<dbReference type="HOGENOM" id="CLU_619337_0_0_5"/>
<dbReference type="AlphaFoldDB" id="G2I4T9"/>
<keyword evidence="1" id="KW-1133">Transmembrane helix</keyword>
<feature type="transmembrane region" description="Helical" evidence="1">
    <location>
        <begin position="314"/>
        <end position="335"/>
    </location>
</feature>
<dbReference type="PATRIC" id="fig|634177.7.peg.841"/>
<dbReference type="EMBL" id="AP012159">
    <property type="protein sequence ID" value="BAK83136.1"/>
    <property type="molecule type" value="Genomic_DNA"/>
</dbReference>
<feature type="transmembrane region" description="Helical" evidence="1">
    <location>
        <begin position="272"/>
        <end position="293"/>
    </location>
</feature>
<feature type="transmembrane region" description="Helical" evidence="1">
    <location>
        <begin position="205"/>
        <end position="225"/>
    </location>
</feature>
<dbReference type="Pfam" id="PF19528">
    <property type="entry name" value="DUF6056"/>
    <property type="match status" value="1"/>
</dbReference>
<sequence>MVRPGETARKGEQFFSSSLFEKRFTKNFCSFRESLQTGPCGMGRDATDRADDTMHVNAPASTPPSLRLFPGEGAGLAACFVFLLWANAITPLWADDYCRTMPFSLPTIVHIVWGNYNFWTGRWFTTLATFVVLDLRPYGGLAVFAVLNAGIFTFLVHVVAHLCWQLAGQPPLPRARYGAMQCVMVFLMLWWLPRTIGEVALWKTGAIGYLWPVAGEMWVLARIVTGRTDMRAMQYGAVFLIATFLEPLSLLLTLLLAGVALKAWRQGVLPPWALLCAHAAGTLVLGVAPGNYVRMHTMTPSPLPDRLDGLLGNLGSLFDPFWLPFVALLAVGVFMDRGLHPFPACLRAGRGWVPCVLALAYMACLLMFPREALAARVSFPASVLLACYLACLLARSVATPGFGRIMAVGGGMLVVLHLAIVVPDLTLLARIAHERDAATRAQVARDLPVVLPRVTWGPRHKLLYVRKDIIFVGINPDPHNMLTACYAQAMGASSVRSAP</sequence>
<accession>G2I4T9</accession>